<feature type="region of interest" description="Disordered" evidence="3">
    <location>
        <begin position="1"/>
        <end position="22"/>
    </location>
</feature>
<feature type="compositionally biased region" description="Basic residues" evidence="3">
    <location>
        <begin position="1"/>
        <end position="12"/>
    </location>
</feature>
<evidence type="ECO:0000256" key="2">
    <source>
        <dbReference type="SAM" id="Coils"/>
    </source>
</evidence>
<dbReference type="InterPro" id="IPR050951">
    <property type="entry name" value="Retrovirus_Pol_polyprotein"/>
</dbReference>
<feature type="domain" description="CCHC-type" evidence="4">
    <location>
        <begin position="156"/>
        <end position="171"/>
    </location>
</feature>
<keyword evidence="1" id="KW-0863">Zinc-finger</keyword>
<gene>
    <name evidence="5" type="ORF">LWI29_022119</name>
</gene>
<dbReference type="GO" id="GO:0008270">
    <property type="term" value="F:zinc ion binding"/>
    <property type="evidence" value="ECO:0007669"/>
    <property type="project" value="UniProtKB-KW"/>
</dbReference>
<evidence type="ECO:0000256" key="3">
    <source>
        <dbReference type="SAM" id="MobiDB-lite"/>
    </source>
</evidence>
<dbReference type="SMART" id="SM00343">
    <property type="entry name" value="ZnF_C2HC"/>
    <property type="match status" value="1"/>
</dbReference>
<reference evidence="5" key="1">
    <citation type="journal article" date="2022" name="Plant J.">
        <title>Strategies of tolerance reflected in two North American maple genomes.</title>
        <authorList>
            <person name="McEvoy S.L."/>
            <person name="Sezen U.U."/>
            <person name="Trouern-Trend A."/>
            <person name="McMahon S.M."/>
            <person name="Schaberg P.G."/>
            <person name="Yang J."/>
            <person name="Wegrzyn J.L."/>
            <person name="Swenson N.G."/>
        </authorList>
    </citation>
    <scope>NUCLEOTIDE SEQUENCE</scope>
    <source>
        <strain evidence="5">NS2018</strain>
    </source>
</reference>
<dbReference type="GO" id="GO:0003676">
    <property type="term" value="F:nucleic acid binding"/>
    <property type="evidence" value="ECO:0007669"/>
    <property type="project" value="InterPro"/>
</dbReference>
<evidence type="ECO:0000259" key="4">
    <source>
        <dbReference type="PROSITE" id="PS50158"/>
    </source>
</evidence>
<dbReference type="SUPFAM" id="SSF57756">
    <property type="entry name" value="Retrovirus zinc finger-like domains"/>
    <property type="match status" value="1"/>
</dbReference>
<dbReference type="PANTHER" id="PTHR37984">
    <property type="entry name" value="PROTEIN CBG26694"/>
    <property type="match status" value="1"/>
</dbReference>
<accession>A0AA39S616</accession>
<keyword evidence="1" id="KW-0862">Zinc</keyword>
<comment type="caution">
    <text evidence="5">The sequence shown here is derived from an EMBL/GenBank/DDBJ whole genome shotgun (WGS) entry which is preliminary data.</text>
</comment>
<dbReference type="InterPro" id="IPR016197">
    <property type="entry name" value="Chromo-like_dom_sf"/>
</dbReference>
<dbReference type="Gene3D" id="2.40.50.40">
    <property type="match status" value="1"/>
</dbReference>
<dbReference type="SUPFAM" id="SSF54160">
    <property type="entry name" value="Chromo domain-like"/>
    <property type="match status" value="1"/>
</dbReference>
<dbReference type="EMBL" id="JAUESC010000383">
    <property type="protein sequence ID" value="KAK0585005.1"/>
    <property type="molecule type" value="Genomic_DNA"/>
</dbReference>
<sequence>MATRRRVNRGRRSAAVDEVSRRDEIEELRQSNRDLRQMMEELLQRFPTPDNRPVNNEEPEGDGFDDFSSTSSSSRQTPVQNVWAMDRLAKAIENSDKSIRVDVPDFNGKLDPEVYSVLQKRGNAIANCQDKKVAGELKDQMSTSHGKVQKQGGTTCFRCGLEGHRAYECPKRGQETRVNLIEEDDGQEIGEPVYDTAGEEFAYNSSKNRSTQKVPFEVAYGRAPSHILDRVPIPNLGKSSMEAEELAAHVREIYEQVRLNLKEANDRYKRTADAKRRDVEFHEGELVMVYLRKERFPAGTYHKLKNKKFGPCRILKKIGPNAYQLELPPAMGISPVFNISDLYPYHGEPSHLSQGFEGSNQVQSQSTSSLVDVLDMRSITTRQGTYKQFLVHWKNKPDFEDAWINEEELRKLDEVLWKEITGH</sequence>
<name>A0AA39S616_ACESA</name>
<dbReference type="PROSITE" id="PS50158">
    <property type="entry name" value="ZF_CCHC"/>
    <property type="match status" value="1"/>
</dbReference>
<feature type="coiled-coil region" evidence="2">
    <location>
        <begin position="247"/>
        <end position="274"/>
    </location>
</feature>
<keyword evidence="2" id="KW-0175">Coiled coil</keyword>
<protein>
    <recommendedName>
        <fullName evidence="4">CCHC-type domain-containing protein</fullName>
    </recommendedName>
</protein>
<dbReference type="AlphaFoldDB" id="A0AA39S616"/>
<proteinExistence type="predicted"/>
<evidence type="ECO:0000313" key="6">
    <source>
        <dbReference type="Proteomes" id="UP001168877"/>
    </source>
</evidence>
<reference evidence="5" key="2">
    <citation type="submission" date="2023-06" db="EMBL/GenBank/DDBJ databases">
        <authorList>
            <person name="Swenson N.G."/>
            <person name="Wegrzyn J.L."/>
            <person name="Mcevoy S.L."/>
        </authorList>
    </citation>
    <scope>NUCLEOTIDE SEQUENCE</scope>
    <source>
        <strain evidence="5">NS2018</strain>
        <tissue evidence="5">Leaf</tissue>
    </source>
</reference>
<dbReference type="InterPro" id="IPR036875">
    <property type="entry name" value="Znf_CCHC_sf"/>
</dbReference>
<evidence type="ECO:0000313" key="5">
    <source>
        <dbReference type="EMBL" id="KAK0585005.1"/>
    </source>
</evidence>
<keyword evidence="6" id="KW-1185">Reference proteome</keyword>
<dbReference type="Proteomes" id="UP001168877">
    <property type="component" value="Unassembled WGS sequence"/>
</dbReference>
<dbReference type="Pfam" id="PF24626">
    <property type="entry name" value="SH3_Tf2-1"/>
    <property type="match status" value="1"/>
</dbReference>
<dbReference type="Pfam" id="PF00098">
    <property type="entry name" value="zf-CCHC"/>
    <property type="match status" value="1"/>
</dbReference>
<dbReference type="InterPro" id="IPR056924">
    <property type="entry name" value="SH3_Tf2-1"/>
</dbReference>
<dbReference type="InterPro" id="IPR001878">
    <property type="entry name" value="Znf_CCHC"/>
</dbReference>
<organism evidence="5 6">
    <name type="scientific">Acer saccharum</name>
    <name type="common">Sugar maple</name>
    <dbReference type="NCBI Taxonomy" id="4024"/>
    <lineage>
        <taxon>Eukaryota</taxon>
        <taxon>Viridiplantae</taxon>
        <taxon>Streptophyta</taxon>
        <taxon>Embryophyta</taxon>
        <taxon>Tracheophyta</taxon>
        <taxon>Spermatophyta</taxon>
        <taxon>Magnoliopsida</taxon>
        <taxon>eudicotyledons</taxon>
        <taxon>Gunneridae</taxon>
        <taxon>Pentapetalae</taxon>
        <taxon>rosids</taxon>
        <taxon>malvids</taxon>
        <taxon>Sapindales</taxon>
        <taxon>Sapindaceae</taxon>
        <taxon>Hippocastanoideae</taxon>
        <taxon>Acereae</taxon>
        <taxon>Acer</taxon>
    </lineage>
</organism>
<dbReference type="PANTHER" id="PTHR37984:SF5">
    <property type="entry name" value="PROTEIN NYNRIN-LIKE"/>
    <property type="match status" value="1"/>
</dbReference>
<feature type="region of interest" description="Disordered" evidence="3">
    <location>
        <begin position="39"/>
        <end position="79"/>
    </location>
</feature>
<keyword evidence="1" id="KW-0479">Metal-binding</keyword>
<evidence type="ECO:0000256" key="1">
    <source>
        <dbReference type="PROSITE-ProRule" id="PRU00047"/>
    </source>
</evidence>
<dbReference type="Gene3D" id="4.10.60.10">
    <property type="entry name" value="Zinc finger, CCHC-type"/>
    <property type="match status" value="1"/>
</dbReference>